<dbReference type="RefSeq" id="WP_127035394.1">
    <property type="nucleotide sequence ID" value="NZ_JAABOK010000004.1"/>
</dbReference>
<dbReference type="InterPro" id="IPR058238">
    <property type="entry name" value="Lant_leader_dom"/>
</dbReference>
<accession>A0A3S1D1I8</accession>
<proteinExistence type="predicted"/>
<keyword evidence="2" id="KW-1185">Reference proteome</keyword>
<dbReference type="Proteomes" id="UP000281028">
    <property type="component" value="Unassembled WGS sequence"/>
</dbReference>
<name>A0A3S1D1I8_9BACT</name>
<dbReference type="NCBIfam" id="NF038153">
    <property type="entry name" value="lant_leader_L1a"/>
    <property type="match status" value="1"/>
</dbReference>
<organism evidence="1 2">
    <name type="scientific">Chitinophaga solisilvae</name>
    <dbReference type="NCBI Taxonomy" id="1233460"/>
    <lineage>
        <taxon>Bacteria</taxon>
        <taxon>Pseudomonadati</taxon>
        <taxon>Bacteroidota</taxon>
        <taxon>Chitinophagia</taxon>
        <taxon>Chitinophagales</taxon>
        <taxon>Chitinophagaceae</taxon>
        <taxon>Chitinophaga</taxon>
    </lineage>
</organism>
<protein>
    <submittedName>
        <fullName evidence="1">Uncharacterized protein</fullName>
    </submittedName>
</protein>
<sequence>MKKKISLNQKLSLKKETVGTLLPKQESAAWMAAVKGGRLTTIGRTCFPNTADPACVPVTTTPICL</sequence>
<comment type="caution">
    <text evidence="1">The sequence shown here is derived from an EMBL/GenBank/DDBJ whole genome shotgun (WGS) entry which is preliminary data.</text>
</comment>
<gene>
    <name evidence="1" type="ORF">ECE50_010450</name>
</gene>
<reference evidence="1" key="1">
    <citation type="submission" date="2020-05" db="EMBL/GenBank/DDBJ databases">
        <title>Chitinophaga laudate sp. nov., isolated from a tropical peat swamp.</title>
        <authorList>
            <person name="Goh C.B.S."/>
            <person name="Lee M.S."/>
            <person name="Parimannan S."/>
            <person name="Pasbakhsh P."/>
            <person name="Yule C.M."/>
            <person name="Rajandas H."/>
            <person name="Loke S."/>
            <person name="Croft L."/>
            <person name="Tan J.B.L."/>
        </authorList>
    </citation>
    <scope>NUCLEOTIDE SEQUENCE</scope>
    <source>
        <strain evidence="1">Mgbs1</strain>
    </source>
</reference>
<evidence type="ECO:0000313" key="2">
    <source>
        <dbReference type="Proteomes" id="UP000281028"/>
    </source>
</evidence>
<dbReference type="AlphaFoldDB" id="A0A3S1D1I8"/>
<evidence type="ECO:0000313" key="1">
    <source>
        <dbReference type="EMBL" id="NSL87251.1"/>
    </source>
</evidence>
<dbReference type="EMBL" id="RIAR02000001">
    <property type="protein sequence ID" value="NSL87251.1"/>
    <property type="molecule type" value="Genomic_DNA"/>
</dbReference>